<sequence>MSTSTFSVKSPFLGHITDVFLSDLRNEEYGYSIGDSPAGWPVQSITVIDATNNQVYTFGIYQNDLDLDKWNCRTAVGCISDGKSLSQCGPDDQGKLICKLSQTVIPNHVKVSVDWRNVPQLGGLKDMRLELLGTRGTSIAYVSNYLCHDYLCSDDANGMTVHWVKAEIGSLLSVRMAPSRPYPVKPDVAQKAVGKYLYPSNNITLRNNFYLGFEILDLSNTYMQRTIISDKHVTNSSYRLQVVVILYTPILNPGEQMATESRCIQSSTGSLQECAKLLFLNSTTNGGILTDGCIITFCHRSNFLCLHWKKELRGAKVDLPYQAVSMAENNPSANSVSCSGVQVCSQVSLFSLKSVILTEYCDFLVRDKVTLWLPKTTKGKPNASTDVGEKDSTCPSQVPVNWTEIPGSKEKPTGQA</sequence>
<gene>
    <name evidence="2" type="ORF">PROFUN_06316</name>
</gene>
<feature type="compositionally biased region" description="Basic and acidic residues" evidence="1">
    <location>
        <begin position="407"/>
        <end position="416"/>
    </location>
</feature>
<dbReference type="AlphaFoldDB" id="A0A2P6NP39"/>
<comment type="caution">
    <text evidence="2">The sequence shown here is derived from an EMBL/GenBank/DDBJ whole genome shotgun (WGS) entry which is preliminary data.</text>
</comment>
<dbReference type="InParanoid" id="A0A2P6NP39"/>
<dbReference type="Proteomes" id="UP000241769">
    <property type="component" value="Unassembled WGS sequence"/>
</dbReference>
<evidence type="ECO:0000256" key="1">
    <source>
        <dbReference type="SAM" id="MobiDB-lite"/>
    </source>
</evidence>
<proteinExistence type="predicted"/>
<protein>
    <submittedName>
        <fullName evidence="2">Uncharacterized protein</fullName>
    </submittedName>
</protein>
<evidence type="ECO:0000313" key="3">
    <source>
        <dbReference type="Proteomes" id="UP000241769"/>
    </source>
</evidence>
<dbReference type="EMBL" id="MDYQ01000040">
    <property type="protein sequence ID" value="PRP85722.1"/>
    <property type="molecule type" value="Genomic_DNA"/>
</dbReference>
<accession>A0A2P6NP39</accession>
<evidence type="ECO:0000313" key="2">
    <source>
        <dbReference type="EMBL" id="PRP85722.1"/>
    </source>
</evidence>
<organism evidence="2 3">
    <name type="scientific">Planoprotostelium fungivorum</name>
    <dbReference type="NCBI Taxonomy" id="1890364"/>
    <lineage>
        <taxon>Eukaryota</taxon>
        <taxon>Amoebozoa</taxon>
        <taxon>Evosea</taxon>
        <taxon>Variosea</taxon>
        <taxon>Cavosteliida</taxon>
        <taxon>Cavosteliaceae</taxon>
        <taxon>Planoprotostelium</taxon>
    </lineage>
</organism>
<name>A0A2P6NP39_9EUKA</name>
<reference evidence="2 3" key="1">
    <citation type="journal article" date="2018" name="Genome Biol. Evol.">
        <title>Multiple Roots of Fruiting Body Formation in Amoebozoa.</title>
        <authorList>
            <person name="Hillmann F."/>
            <person name="Forbes G."/>
            <person name="Novohradska S."/>
            <person name="Ferling I."/>
            <person name="Riege K."/>
            <person name="Groth M."/>
            <person name="Westermann M."/>
            <person name="Marz M."/>
            <person name="Spaller T."/>
            <person name="Winckler T."/>
            <person name="Schaap P."/>
            <person name="Glockner G."/>
        </authorList>
    </citation>
    <scope>NUCLEOTIDE SEQUENCE [LARGE SCALE GENOMIC DNA]</scope>
    <source>
        <strain evidence="2 3">Jena</strain>
    </source>
</reference>
<feature type="region of interest" description="Disordered" evidence="1">
    <location>
        <begin position="379"/>
        <end position="416"/>
    </location>
</feature>
<keyword evidence="3" id="KW-1185">Reference proteome</keyword>